<dbReference type="Pfam" id="PF16035">
    <property type="entry name" value="Chalcone_2"/>
    <property type="match status" value="1"/>
</dbReference>
<feature type="region of interest" description="Disordered" evidence="2">
    <location>
        <begin position="1"/>
        <end position="24"/>
    </location>
</feature>
<feature type="compositionally biased region" description="Pro residues" evidence="2">
    <location>
        <begin position="8"/>
        <end position="17"/>
    </location>
</feature>
<dbReference type="InterPro" id="IPR016088">
    <property type="entry name" value="Chalcone_isomerase_3-sand"/>
</dbReference>
<dbReference type="InterPro" id="IPR016089">
    <property type="entry name" value="Chalcone_isomerase_bundle_sf"/>
</dbReference>
<evidence type="ECO:0000313" key="4">
    <source>
        <dbReference type="EMBL" id="ADE76987.1"/>
    </source>
</evidence>
<dbReference type="OMA" id="MASMRFP"/>
<dbReference type="AlphaFoldDB" id="D5ABR8"/>
<accession>D5ABR8</accession>
<dbReference type="InterPro" id="IPR036298">
    <property type="entry name" value="Chalcone_isomerase_sf"/>
</dbReference>
<dbReference type="Gene3D" id="1.10.890.20">
    <property type="match status" value="1"/>
</dbReference>
<name>D5ABR8_PICSI</name>
<dbReference type="GO" id="GO:0006631">
    <property type="term" value="P:fatty acid metabolic process"/>
    <property type="evidence" value="ECO:0007669"/>
    <property type="project" value="TreeGrafter"/>
</dbReference>
<proteinExistence type="evidence at transcript level"/>
<evidence type="ECO:0000256" key="2">
    <source>
        <dbReference type="SAM" id="MobiDB-lite"/>
    </source>
</evidence>
<dbReference type="GO" id="GO:0005504">
    <property type="term" value="F:fatty acid binding"/>
    <property type="evidence" value="ECO:0007669"/>
    <property type="project" value="TreeGrafter"/>
</dbReference>
<protein>
    <recommendedName>
        <fullName evidence="3">Chalcone isomerase domain-containing protein</fullName>
    </recommendedName>
</protein>
<comment type="similarity">
    <text evidence="1">Belongs to the chalcone isomerase family.</text>
</comment>
<organism evidence="4">
    <name type="scientific">Picea sitchensis</name>
    <name type="common">Sitka spruce</name>
    <name type="synonym">Pinus sitchensis</name>
    <dbReference type="NCBI Taxonomy" id="3332"/>
    <lineage>
        <taxon>Eukaryota</taxon>
        <taxon>Viridiplantae</taxon>
        <taxon>Streptophyta</taxon>
        <taxon>Embryophyta</taxon>
        <taxon>Tracheophyta</taxon>
        <taxon>Spermatophyta</taxon>
        <taxon>Pinopsida</taxon>
        <taxon>Pinidae</taxon>
        <taxon>Conifers I</taxon>
        <taxon>Pinales</taxon>
        <taxon>Pinaceae</taxon>
        <taxon>Picea</taxon>
    </lineage>
</organism>
<dbReference type="InterPro" id="IPR044228">
    <property type="entry name" value="FAP1"/>
</dbReference>
<dbReference type="GO" id="GO:0016872">
    <property type="term" value="F:intramolecular lyase activity"/>
    <property type="evidence" value="ECO:0007669"/>
    <property type="project" value="InterPro"/>
</dbReference>
<dbReference type="GO" id="GO:0009570">
    <property type="term" value="C:chloroplast stroma"/>
    <property type="evidence" value="ECO:0007669"/>
    <property type="project" value="TreeGrafter"/>
</dbReference>
<feature type="domain" description="Chalcone isomerase" evidence="3">
    <location>
        <begin position="117"/>
        <end position="290"/>
    </location>
</feature>
<evidence type="ECO:0000256" key="1">
    <source>
        <dbReference type="ARBA" id="ARBA00007166"/>
    </source>
</evidence>
<dbReference type="PANTHER" id="PTHR47589:SF5">
    <property type="entry name" value="CHALCONE ISOMERASE DOMAIN-CONTAINING PROTEIN"/>
    <property type="match status" value="1"/>
</dbReference>
<sequence>MASSLPLPLNPHSPSIPPHSSTPTSSTSSSCIKCLAVSLGVGIGVSLAVAPQLAEQRSWVAQSLRDVCTQKRRADSYFWGPLASLSLPTDIARKEKTETIVEPNTGVSFPSVLDETKQLAGVGVRKTSIVGPKSIRVYAFGLYVDENSLKENFVDKYGKMSVTELKDSKEFYEDVIGNDLNLTLRLEIVYGKLSIGSVRSAFEVLIGSQLRRFNGSQNKELLQRFTSQFKDEYKLSRGTKIHFTRLPGYVLQTKIGEQEVGLIQSPLLCRSLFDLYIGDYPFDKQAKEKIGVGLASLLTQ</sequence>
<reference evidence="4" key="1">
    <citation type="submission" date="2010-04" db="EMBL/GenBank/DDBJ databases">
        <authorList>
            <person name="Reid K.E."/>
            <person name="Liao N."/>
            <person name="Chan S."/>
            <person name="Docking R."/>
            <person name="Taylor G."/>
            <person name="Moore R."/>
            <person name="Mayo M."/>
            <person name="Munro S."/>
            <person name="King J."/>
            <person name="Yanchuk A."/>
            <person name="Holt R."/>
            <person name="Jones S."/>
            <person name="Marra M."/>
            <person name="Ritland C.E."/>
            <person name="Ritland K."/>
            <person name="Bohlmann J."/>
        </authorList>
    </citation>
    <scope>NUCLEOTIDE SEQUENCE</scope>
    <source>
        <tissue evidence="4">Bud</tissue>
    </source>
</reference>
<dbReference type="PANTHER" id="PTHR47589">
    <property type="entry name" value="FATTY-ACID-BINDING PROTEIN 1"/>
    <property type="match status" value="1"/>
</dbReference>
<dbReference type="InterPro" id="IPR016087">
    <property type="entry name" value="Chalcone_isomerase"/>
</dbReference>
<dbReference type="Gene3D" id="3.50.70.10">
    <property type="match status" value="1"/>
</dbReference>
<dbReference type="EMBL" id="BT123682">
    <property type="protein sequence ID" value="ADE76987.1"/>
    <property type="molecule type" value="mRNA"/>
</dbReference>
<evidence type="ECO:0000259" key="3">
    <source>
        <dbReference type="Pfam" id="PF16035"/>
    </source>
</evidence>
<dbReference type="SUPFAM" id="SSF54626">
    <property type="entry name" value="Chalcone isomerase"/>
    <property type="match status" value="1"/>
</dbReference>